<dbReference type="AlphaFoldDB" id="A0A0F5JDI6"/>
<feature type="transmembrane region" description="Helical" evidence="1">
    <location>
        <begin position="12"/>
        <end position="34"/>
    </location>
</feature>
<accession>A0A0F5JDI6</accession>
<dbReference type="RefSeq" id="WP_046145952.1">
    <property type="nucleotide sequence ID" value="NZ_KQ033912.1"/>
</dbReference>
<keyword evidence="1" id="KW-0472">Membrane</keyword>
<organism evidence="2 3">
    <name type="scientific">Parabacteroides goldsteinii DSM 19448 = WAL 12034</name>
    <dbReference type="NCBI Taxonomy" id="927665"/>
    <lineage>
        <taxon>Bacteria</taxon>
        <taxon>Pseudomonadati</taxon>
        <taxon>Bacteroidota</taxon>
        <taxon>Bacteroidia</taxon>
        <taxon>Bacteroidales</taxon>
        <taxon>Tannerellaceae</taxon>
        <taxon>Parabacteroides</taxon>
    </lineage>
</organism>
<sequence length="104" mass="11348">MQTHPFINSVLCRMAGVALAVVSCSISALFLYYYGHTGWLVAWLDSLVSVGIFCVSGFLFWYVTGILRPLQAQIALAVGVLIISVTGGYMAGALVYPYSPFLYR</sequence>
<comment type="caution">
    <text evidence="2">The sequence shown here is derived from an EMBL/GenBank/DDBJ whole genome shotgun (WGS) entry which is preliminary data.</text>
</comment>
<evidence type="ECO:0000313" key="2">
    <source>
        <dbReference type="EMBL" id="KKB55931.1"/>
    </source>
</evidence>
<feature type="transmembrane region" description="Helical" evidence="1">
    <location>
        <begin position="74"/>
        <end position="98"/>
    </location>
</feature>
<keyword evidence="1" id="KW-1133">Transmembrane helix</keyword>
<dbReference type="PATRIC" id="fig|927665.4.peg.1947"/>
<keyword evidence="1" id="KW-0812">Transmembrane</keyword>
<dbReference type="EMBL" id="AQHV01000011">
    <property type="protein sequence ID" value="KKB55931.1"/>
    <property type="molecule type" value="Genomic_DNA"/>
</dbReference>
<gene>
    <name evidence="2" type="ORF">HMPREF1535_01903</name>
</gene>
<dbReference type="HOGENOM" id="CLU_2247425_0_0_10"/>
<reference evidence="2 3" key="1">
    <citation type="submission" date="2013-04" db="EMBL/GenBank/DDBJ databases">
        <title>The Genome Sequence of Parabacteroides goldsteinii DSM 19448.</title>
        <authorList>
            <consortium name="The Broad Institute Genomics Platform"/>
            <person name="Earl A."/>
            <person name="Ward D."/>
            <person name="Feldgarden M."/>
            <person name="Gevers D."/>
            <person name="Martens E."/>
            <person name="Sakamoto M."/>
            <person name="Benno Y."/>
            <person name="Song Y."/>
            <person name="Liu C."/>
            <person name="Lee J."/>
            <person name="Bolanos M."/>
            <person name="Vaisanen M.L."/>
            <person name="Finegold S.M."/>
            <person name="Walker B."/>
            <person name="Young S."/>
            <person name="Zeng Q."/>
            <person name="Gargeya S."/>
            <person name="Fitzgerald M."/>
            <person name="Haas B."/>
            <person name="Abouelleil A."/>
            <person name="Allen A.W."/>
            <person name="Alvarado L."/>
            <person name="Arachchi H.M."/>
            <person name="Berlin A.M."/>
            <person name="Chapman S.B."/>
            <person name="Gainer-Dewar J."/>
            <person name="Goldberg J."/>
            <person name="Griggs A."/>
            <person name="Gujja S."/>
            <person name="Hansen M."/>
            <person name="Howarth C."/>
            <person name="Imamovic A."/>
            <person name="Ireland A."/>
            <person name="Larimer J."/>
            <person name="McCowan C."/>
            <person name="Murphy C."/>
            <person name="Pearson M."/>
            <person name="Poon T.W."/>
            <person name="Priest M."/>
            <person name="Roberts A."/>
            <person name="Saif S."/>
            <person name="Shea T."/>
            <person name="Sisk P."/>
            <person name="Sykes S."/>
            <person name="Wortman J."/>
            <person name="Nusbaum C."/>
            <person name="Birren B."/>
        </authorList>
    </citation>
    <scope>NUCLEOTIDE SEQUENCE [LARGE SCALE GENOMIC DNA]</scope>
    <source>
        <strain evidence="2 3">DSM 19448</strain>
    </source>
</reference>
<name>A0A0F5JDI6_9BACT</name>
<protein>
    <submittedName>
        <fullName evidence="2">Uncharacterized protein</fullName>
    </submittedName>
</protein>
<evidence type="ECO:0000313" key="3">
    <source>
        <dbReference type="Proteomes" id="UP000033047"/>
    </source>
</evidence>
<dbReference type="STRING" id="927665.HMPREF1535_01903"/>
<evidence type="ECO:0000256" key="1">
    <source>
        <dbReference type="SAM" id="Phobius"/>
    </source>
</evidence>
<feature type="transmembrane region" description="Helical" evidence="1">
    <location>
        <begin position="40"/>
        <end position="62"/>
    </location>
</feature>
<proteinExistence type="predicted"/>
<dbReference type="Proteomes" id="UP000033047">
    <property type="component" value="Unassembled WGS sequence"/>
</dbReference>